<evidence type="ECO:0008006" key="6">
    <source>
        <dbReference type="Google" id="ProtNLM"/>
    </source>
</evidence>
<evidence type="ECO:0000256" key="2">
    <source>
        <dbReference type="ARBA" id="ARBA00022723"/>
    </source>
</evidence>
<dbReference type="OrthoDB" id="6415694at2759"/>
<dbReference type="Pfam" id="PF00067">
    <property type="entry name" value="p450"/>
    <property type="match status" value="1"/>
</dbReference>
<dbReference type="AlphaFoldDB" id="A0A8J2L626"/>
<keyword evidence="2" id="KW-0479">Metal-binding</keyword>
<dbReference type="GO" id="GO:0020037">
    <property type="term" value="F:heme binding"/>
    <property type="evidence" value="ECO:0007669"/>
    <property type="project" value="InterPro"/>
</dbReference>
<evidence type="ECO:0000313" key="5">
    <source>
        <dbReference type="Proteomes" id="UP000708208"/>
    </source>
</evidence>
<protein>
    <recommendedName>
        <fullName evidence="6">Cytochrome P450</fullName>
    </recommendedName>
</protein>
<dbReference type="EMBL" id="CAJVCH010548467">
    <property type="protein sequence ID" value="CAG7828707.1"/>
    <property type="molecule type" value="Genomic_DNA"/>
</dbReference>
<keyword evidence="3" id="KW-0408">Iron</keyword>
<comment type="similarity">
    <text evidence="1">Belongs to the cytochrome P450 family.</text>
</comment>
<dbReference type="GO" id="GO:0006082">
    <property type="term" value="P:organic acid metabolic process"/>
    <property type="evidence" value="ECO:0007669"/>
    <property type="project" value="TreeGrafter"/>
</dbReference>
<dbReference type="GO" id="GO:0016712">
    <property type="term" value="F:oxidoreductase activity, acting on paired donors, with incorporation or reduction of molecular oxygen, reduced flavin or flavoprotein as one donor, and incorporation of one atom of oxygen"/>
    <property type="evidence" value="ECO:0007669"/>
    <property type="project" value="TreeGrafter"/>
</dbReference>
<dbReference type="PANTHER" id="PTHR24300">
    <property type="entry name" value="CYTOCHROME P450 508A4-RELATED"/>
    <property type="match status" value="1"/>
</dbReference>
<dbReference type="GO" id="GO:0005506">
    <property type="term" value="F:iron ion binding"/>
    <property type="evidence" value="ECO:0007669"/>
    <property type="project" value="InterPro"/>
</dbReference>
<comment type="caution">
    <text evidence="4">The sequence shown here is derived from an EMBL/GenBank/DDBJ whole genome shotgun (WGS) entry which is preliminary data.</text>
</comment>
<evidence type="ECO:0000313" key="4">
    <source>
        <dbReference type="EMBL" id="CAG7828707.1"/>
    </source>
</evidence>
<evidence type="ECO:0000256" key="1">
    <source>
        <dbReference type="ARBA" id="ARBA00010617"/>
    </source>
</evidence>
<evidence type="ECO:0000256" key="3">
    <source>
        <dbReference type="ARBA" id="ARBA00023004"/>
    </source>
</evidence>
<name>A0A8J2L626_9HEXA</name>
<dbReference type="Proteomes" id="UP000708208">
    <property type="component" value="Unassembled WGS sequence"/>
</dbReference>
<dbReference type="GO" id="GO:0006805">
    <property type="term" value="P:xenobiotic metabolic process"/>
    <property type="evidence" value="ECO:0007669"/>
    <property type="project" value="TreeGrafter"/>
</dbReference>
<dbReference type="InterPro" id="IPR001128">
    <property type="entry name" value="Cyt_P450"/>
</dbReference>
<keyword evidence="5" id="KW-1185">Reference proteome</keyword>
<organism evidence="4 5">
    <name type="scientific">Allacma fusca</name>
    <dbReference type="NCBI Taxonomy" id="39272"/>
    <lineage>
        <taxon>Eukaryota</taxon>
        <taxon>Metazoa</taxon>
        <taxon>Ecdysozoa</taxon>
        <taxon>Arthropoda</taxon>
        <taxon>Hexapoda</taxon>
        <taxon>Collembola</taxon>
        <taxon>Symphypleona</taxon>
        <taxon>Sminthuridae</taxon>
        <taxon>Allacma</taxon>
    </lineage>
</organism>
<dbReference type="PANTHER" id="PTHR24300:SF375">
    <property type="entry name" value="CYTOCHROME P450 FAMILY"/>
    <property type="match status" value="1"/>
</dbReference>
<feature type="non-terminal residue" evidence="4">
    <location>
        <position position="1"/>
    </location>
</feature>
<gene>
    <name evidence="4" type="ORF">AFUS01_LOCUS38616</name>
</gene>
<accession>A0A8J2L626</accession>
<dbReference type="GO" id="GO:0005737">
    <property type="term" value="C:cytoplasm"/>
    <property type="evidence" value="ECO:0007669"/>
    <property type="project" value="TreeGrafter"/>
</dbReference>
<sequence>MFFRQTGEENLAATVGELLAVGAKSSSVTLQWIMLYLAGHPLKQTILQEEIDRVLGGRVPTFDDKKSMPYTNAVIQ</sequence>
<reference evidence="4" key="1">
    <citation type="submission" date="2021-06" db="EMBL/GenBank/DDBJ databases">
        <authorList>
            <person name="Hodson N. C."/>
            <person name="Mongue J. A."/>
            <person name="Jaron S. K."/>
        </authorList>
    </citation>
    <scope>NUCLEOTIDE SEQUENCE</scope>
</reference>
<proteinExistence type="inferred from homology"/>
<dbReference type="InterPro" id="IPR050182">
    <property type="entry name" value="Cytochrome_P450_fam2"/>
</dbReference>